<dbReference type="PROSITE" id="PS50213">
    <property type="entry name" value="FAS1"/>
    <property type="match status" value="4"/>
</dbReference>
<dbReference type="RefSeq" id="WP_259080455.1">
    <property type="nucleotide sequence ID" value="NZ_JANUAT010000003.1"/>
</dbReference>
<feature type="domain" description="FAS1" evidence="2">
    <location>
        <begin position="442"/>
        <end position="578"/>
    </location>
</feature>
<evidence type="ECO:0000259" key="2">
    <source>
        <dbReference type="PROSITE" id="PS50213"/>
    </source>
</evidence>
<feature type="domain" description="FAS1" evidence="2">
    <location>
        <begin position="169"/>
        <end position="303"/>
    </location>
</feature>
<dbReference type="GO" id="GO:0005615">
    <property type="term" value="C:extracellular space"/>
    <property type="evidence" value="ECO:0007669"/>
    <property type="project" value="TreeGrafter"/>
</dbReference>
<name>A0A9X2TC79_9BACT</name>
<dbReference type="PROSITE" id="PS51257">
    <property type="entry name" value="PROKAR_LIPOPROTEIN"/>
    <property type="match status" value="1"/>
</dbReference>
<accession>A0A9X2TC79</accession>
<proteinExistence type="predicted"/>
<dbReference type="AlphaFoldDB" id="A0A9X2TC79"/>
<dbReference type="PANTHER" id="PTHR10900:SF77">
    <property type="entry name" value="FI19380P1"/>
    <property type="match status" value="1"/>
</dbReference>
<feature type="region of interest" description="Disordered" evidence="1">
    <location>
        <begin position="390"/>
        <end position="415"/>
    </location>
</feature>
<dbReference type="SUPFAM" id="SSF82153">
    <property type="entry name" value="FAS1 domain"/>
    <property type="match status" value="4"/>
</dbReference>
<feature type="domain" description="FAS1" evidence="2">
    <location>
        <begin position="38"/>
        <end position="166"/>
    </location>
</feature>
<evidence type="ECO:0000256" key="1">
    <source>
        <dbReference type="SAM" id="MobiDB-lite"/>
    </source>
</evidence>
<dbReference type="Gene3D" id="2.30.180.10">
    <property type="entry name" value="FAS1 domain"/>
    <property type="match status" value="4"/>
</dbReference>
<feature type="domain" description="FAS1" evidence="2">
    <location>
        <begin position="306"/>
        <end position="439"/>
    </location>
</feature>
<evidence type="ECO:0000313" key="3">
    <source>
        <dbReference type="EMBL" id="MCS3678090.1"/>
    </source>
</evidence>
<dbReference type="InterPro" id="IPR050904">
    <property type="entry name" value="Adhesion/Biosynth-related"/>
</dbReference>
<reference evidence="3" key="1">
    <citation type="submission" date="2022-08" db="EMBL/GenBank/DDBJ databases">
        <title>Genomic Encyclopedia of Type Strains, Phase V (KMG-V): Genome sequencing to study the core and pangenomes of soil and plant-associated prokaryotes.</title>
        <authorList>
            <person name="Whitman W."/>
        </authorList>
    </citation>
    <scope>NUCLEOTIDE SEQUENCE</scope>
    <source>
        <strain evidence="3">0</strain>
    </source>
</reference>
<evidence type="ECO:0000313" key="4">
    <source>
        <dbReference type="Proteomes" id="UP001155027"/>
    </source>
</evidence>
<gene>
    <name evidence="3" type="ORF">GGP71_002020</name>
</gene>
<sequence>MSTPVRSLLSFFLGMGLLLGVVGCDSGGGGGVTPSTDELSVVQYIQQNPDFSTLASAIGEAGLDQDLSSEGPFTVFAPANGAFGDLRVDALTSDADLLTQVLNFHVVPEDLAIDEIEDGQTVETLEGEQLTFQVSSGGGVTVNGVAISGRSVSAMNGTVHRLEGVLLDAASIAEQVQVMASTSRLERRLKRRGLVGKLANEEKNYTVFAPSNSALSAVDSTRLDSDTGLEARVLGYHVISGENIRASDIQDQTTVDTDEGTGLVLGRETSDESEVIKLNGRDVISTADLTASNGTIHMIDEVLLGAANIAERTALTSATSTLSELIQQAGLEGSDGLGDESGTKYTVFAPTNSALSGIDEESFGENSSLLQKTLQYHVVAGEALRASDLANGEERTTLEGDPVTFSLPEDGAPSVNDATIIQTNVEARNGVIHLIDGPLLEATTVGERVDLTSKFSTLADLLRQANRRNILDETDSTLPSEAPFTLLAPTDAAFDGVDTNSLTDQELRDLLDYHLVTDQRLRAADISNNQRVVSREGAELFFGVDEDGTVTINNEATVILPDLRSTKNGVVHEIDRLLMPPSEGE</sequence>
<dbReference type="SMART" id="SM00554">
    <property type="entry name" value="FAS1"/>
    <property type="match status" value="4"/>
</dbReference>
<dbReference type="Pfam" id="PF02469">
    <property type="entry name" value="Fasciclin"/>
    <property type="match status" value="4"/>
</dbReference>
<protein>
    <submittedName>
        <fullName evidence="3">Transforming growth factor-beta-induced protein</fullName>
    </submittedName>
</protein>
<dbReference type="InterPro" id="IPR036378">
    <property type="entry name" value="FAS1_dom_sf"/>
</dbReference>
<dbReference type="EMBL" id="JANUAU010000006">
    <property type="protein sequence ID" value="MCS3678090.1"/>
    <property type="molecule type" value="Genomic_DNA"/>
</dbReference>
<organism evidence="3 4">
    <name type="scientific">Salinibacter ruber</name>
    <dbReference type="NCBI Taxonomy" id="146919"/>
    <lineage>
        <taxon>Bacteria</taxon>
        <taxon>Pseudomonadati</taxon>
        <taxon>Rhodothermota</taxon>
        <taxon>Rhodothermia</taxon>
        <taxon>Rhodothermales</taxon>
        <taxon>Salinibacteraceae</taxon>
        <taxon>Salinibacter</taxon>
    </lineage>
</organism>
<comment type="caution">
    <text evidence="3">The sequence shown here is derived from an EMBL/GenBank/DDBJ whole genome shotgun (WGS) entry which is preliminary data.</text>
</comment>
<dbReference type="FunFam" id="2.30.180.10:FF:000014">
    <property type="entry name" value="Stabilin 1"/>
    <property type="match status" value="1"/>
</dbReference>
<dbReference type="Proteomes" id="UP001155027">
    <property type="component" value="Unassembled WGS sequence"/>
</dbReference>
<dbReference type="InterPro" id="IPR000782">
    <property type="entry name" value="FAS1_domain"/>
</dbReference>
<dbReference type="PANTHER" id="PTHR10900">
    <property type="entry name" value="PERIOSTIN-RELATED"/>
    <property type="match status" value="1"/>
</dbReference>